<feature type="transmembrane region" description="Helical" evidence="7">
    <location>
        <begin position="70"/>
        <end position="87"/>
    </location>
</feature>
<keyword evidence="6 7" id="KW-0472">Membrane</keyword>
<keyword evidence="3" id="KW-1003">Cell membrane</keyword>
<dbReference type="InterPro" id="IPR051907">
    <property type="entry name" value="DoxX-like_oxidoreductase"/>
</dbReference>
<dbReference type="InterPro" id="IPR032808">
    <property type="entry name" value="DoxX"/>
</dbReference>
<evidence type="ECO:0000256" key="6">
    <source>
        <dbReference type="ARBA" id="ARBA00023136"/>
    </source>
</evidence>
<evidence type="ECO:0000313" key="9">
    <source>
        <dbReference type="Proteomes" id="UP000549617"/>
    </source>
</evidence>
<comment type="similarity">
    <text evidence="2">Belongs to the DoxX family.</text>
</comment>
<gene>
    <name evidence="8" type="ORF">FHS49_001088</name>
</gene>
<proteinExistence type="inferred from homology"/>
<protein>
    <submittedName>
        <fullName evidence="8">Putative oxidoreductase</fullName>
    </submittedName>
</protein>
<organism evidence="8 9">
    <name type="scientific">Sphingobium boeckii</name>
    <dbReference type="NCBI Taxonomy" id="1082345"/>
    <lineage>
        <taxon>Bacteria</taxon>
        <taxon>Pseudomonadati</taxon>
        <taxon>Pseudomonadota</taxon>
        <taxon>Alphaproteobacteria</taxon>
        <taxon>Sphingomonadales</taxon>
        <taxon>Sphingomonadaceae</taxon>
        <taxon>Sphingobium</taxon>
    </lineage>
</organism>
<evidence type="ECO:0000256" key="1">
    <source>
        <dbReference type="ARBA" id="ARBA00004651"/>
    </source>
</evidence>
<dbReference type="RefSeq" id="WP_184016138.1">
    <property type="nucleotide sequence ID" value="NZ_JACIJC010000002.1"/>
</dbReference>
<feature type="transmembrane region" description="Helical" evidence="7">
    <location>
        <begin position="99"/>
        <end position="118"/>
    </location>
</feature>
<keyword evidence="4 7" id="KW-0812">Transmembrane</keyword>
<reference evidence="8 9" key="1">
    <citation type="submission" date="2020-08" db="EMBL/GenBank/DDBJ databases">
        <title>Genomic Encyclopedia of Type Strains, Phase IV (KMG-IV): sequencing the most valuable type-strain genomes for metagenomic binning, comparative biology and taxonomic classification.</title>
        <authorList>
            <person name="Goeker M."/>
        </authorList>
    </citation>
    <scope>NUCLEOTIDE SEQUENCE [LARGE SCALE GENOMIC DNA]</scope>
    <source>
        <strain evidence="8 9">DSM 25079</strain>
    </source>
</reference>
<dbReference type="Pfam" id="PF07681">
    <property type="entry name" value="DoxX"/>
    <property type="match status" value="1"/>
</dbReference>
<feature type="transmembrane region" description="Helical" evidence="7">
    <location>
        <begin position="6"/>
        <end position="25"/>
    </location>
</feature>
<feature type="transmembrane region" description="Helical" evidence="7">
    <location>
        <begin position="37"/>
        <end position="64"/>
    </location>
</feature>
<evidence type="ECO:0000256" key="2">
    <source>
        <dbReference type="ARBA" id="ARBA00006679"/>
    </source>
</evidence>
<keyword evidence="5 7" id="KW-1133">Transmembrane helix</keyword>
<accession>A0A7W9AGB0</accession>
<name>A0A7W9AGB0_9SPHN</name>
<dbReference type="GO" id="GO:0005886">
    <property type="term" value="C:plasma membrane"/>
    <property type="evidence" value="ECO:0007669"/>
    <property type="project" value="UniProtKB-SubCell"/>
</dbReference>
<dbReference type="PANTHER" id="PTHR33452:SF1">
    <property type="entry name" value="INNER MEMBRANE PROTEIN YPHA-RELATED"/>
    <property type="match status" value="1"/>
</dbReference>
<dbReference type="EMBL" id="JACIJC010000002">
    <property type="protein sequence ID" value="MBB5685080.1"/>
    <property type="molecule type" value="Genomic_DNA"/>
</dbReference>
<comment type="caution">
    <text evidence="8">The sequence shown here is derived from an EMBL/GenBank/DDBJ whole genome shotgun (WGS) entry which is preliminary data.</text>
</comment>
<sequence length="158" mass="16904">MTFVNGFVALIGRILLSLIFILSGIGKLADLAGTGGYMASVGLPASLALPAGLFELIAGLFILFGFFTRITAFLLAGFCLMTALLFHNDFADPMQQASFLKNIALAGGFLVLLAYNGVSHSFDSLRARRRTVVVERDPAVVREPVVVRETATRSIPPV</sequence>
<dbReference type="PANTHER" id="PTHR33452">
    <property type="entry name" value="OXIDOREDUCTASE CATD-RELATED"/>
    <property type="match status" value="1"/>
</dbReference>
<comment type="subcellular location">
    <subcellularLocation>
        <location evidence="1">Cell membrane</location>
        <topology evidence="1">Multi-pass membrane protein</topology>
    </subcellularLocation>
</comment>
<evidence type="ECO:0000256" key="4">
    <source>
        <dbReference type="ARBA" id="ARBA00022692"/>
    </source>
</evidence>
<evidence type="ECO:0000256" key="3">
    <source>
        <dbReference type="ARBA" id="ARBA00022475"/>
    </source>
</evidence>
<evidence type="ECO:0000256" key="7">
    <source>
        <dbReference type="SAM" id="Phobius"/>
    </source>
</evidence>
<keyword evidence="9" id="KW-1185">Reference proteome</keyword>
<evidence type="ECO:0000313" key="8">
    <source>
        <dbReference type="EMBL" id="MBB5685080.1"/>
    </source>
</evidence>
<evidence type="ECO:0000256" key="5">
    <source>
        <dbReference type="ARBA" id="ARBA00022989"/>
    </source>
</evidence>
<dbReference type="AlphaFoldDB" id="A0A7W9AGB0"/>
<dbReference type="Proteomes" id="UP000549617">
    <property type="component" value="Unassembled WGS sequence"/>
</dbReference>